<evidence type="ECO:0000313" key="2">
    <source>
        <dbReference type="EMBL" id="KAI5438247.1"/>
    </source>
</evidence>
<feature type="region of interest" description="Disordered" evidence="1">
    <location>
        <begin position="231"/>
        <end position="293"/>
    </location>
</feature>
<sequence length="338" mass="37975">MGLCNGVDNEMIINYASGELGSSDPDVSNGEKEPKYPRFKMQDLDKNYKFKLELEFVSLEEFKEAITEWSVLNGRQIKHMKNDKVRVRVICKGKYGFLALVSKVGNKHTYRMKKCIGTHTCGRVLSNIFSTSKWVANTVAARMTSLDGVKVHDIVSEIRSNFSVGITMSTAWKAKQISKALIEGFRNQSPEDFVDDYYSKDTYEKLYGYNVSPINGQDMWLKVDMEEMLPPSYKRGPGRLKKPRRTEPNEDPNKATQTQPNLVVNGPVAYAPSHSASVTSAQGEPVTSSQTDDVPDYILSAPVPTIDDVPVAPAYTTQKVLKPVKFNIPFYNDLELFC</sequence>
<dbReference type="PANTHER" id="PTHR31973:SF166">
    <property type="entry name" value="OS10G0104700 PROTEIN"/>
    <property type="match status" value="1"/>
</dbReference>
<organism evidence="2 3">
    <name type="scientific">Pisum sativum</name>
    <name type="common">Garden pea</name>
    <name type="synonym">Lathyrus oleraceus</name>
    <dbReference type="NCBI Taxonomy" id="3888"/>
    <lineage>
        <taxon>Eukaryota</taxon>
        <taxon>Viridiplantae</taxon>
        <taxon>Streptophyta</taxon>
        <taxon>Embryophyta</taxon>
        <taxon>Tracheophyta</taxon>
        <taxon>Spermatophyta</taxon>
        <taxon>Magnoliopsida</taxon>
        <taxon>eudicotyledons</taxon>
        <taxon>Gunneridae</taxon>
        <taxon>Pentapetalae</taxon>
        <taxon>rosids</taxon>
        <taxon>fabids</taxon>
        <taxon>Fabales</taxon>
        <taxon>Fabaceae</taxon>
        <taxon>Papilionoideae</taxon>
        <taxon>50 kb inversion clade</taxon>
        <taxon>NPAAA clade</taxon>
        <taxon>Hologalegina</taxon>
        <taxon>IRL clade</taxon>
        <taxon>Fabeae</taxon>
        <taxon>Lathyrus</taxon>
    </lineage>
</organism>
<dbReference type="AlphaFoldDB" id="A0A9D5B7C2"/>
<protein>
    <recommendedName>
        <fullName evidence="4">Transposase MuDR plant domain-containing protein</fullName>
    </recommendedName>
</protein>
<dbReference type="Proteomes" id="UP001058974">
    <property type="component" value="Chromosome 2"/>
</dbReference>
<feature type="compositionally biased region" description="Polar residues" evidence="1">
    <location>
        <begin position="274"/>
        <end position="292"/>
    </location>
</feature>
<gene>
    <name evidence="2" type="ORF">KIW84_024117</name>
</gene>
<accession>A0A9D5B7C2</accession>
<proteinExistence type="predicted"/>
<keyword evidence="3" id="KW-1185">Reference proteome</keyword>
<comment type="caution">
    <text evidence="2">The sequence shown here is derived from an EMBL/GenBank/DDBJ whole genome shotgun (WGS) entry which is preliminary data.</text>
</comment>
<dbReference type="Gramene" id="Psat02G0411700-T1">
    <property type="protein sequence ID" value="KAI5438247.1"/>
    <property type="gene ID" value="KIW84_024117"/>
</dbReference>
<dbReference type="PANTHER" id="PTHR31973">
    <property type="entry name" value="POLYPROTEIN, PUTATIVE-RELATED"/>
    <property type="match status" value="1"/>
</dbReference>
<dbReference type="EMBL" id="JAMSHJ010000002">
    <property type="protein sequence ID" value="KAI5438247.1"/>
    <property type="molecule type" value="Genomic_DNA"/>
</dbReference>
<reference evidence="2 3" key="1">
    <citation type="journal article" date="2022" name="Nat. Genet.">
        <title>Improved pea reference genome and pan-genome highlight genomic features and evolutionary characteristics.</title>
        <authorList>
            <person name="Yang T."/>
            <person name="Liu R."/>
            <person name="Luo Y."/>
            <person name="Hu S."/>
            <person name="Wang D."/>
            <person name="Wang C."/>
            <person name="Pandey M.K."/>
            <person name="Ge S."/>
            <person name="Xu Q."/>
            <person name="Li N."/>
            <person name="Li G."/>
            <person name="Huang Y."/>
            <person name="Saxena R.K."/>
            <person name="Ji Y."/>
            <person name="Li M."/>
            <person name="Yan X."/>
            <person name="He Y."/>
            <person name="Liu Y."/>
            <person name="Wang X."/>
            <person name="Xiang C."/>
            <person name="Varshney R.K."/>
            <person name="Ding H."/>
            <person name="Gao S."/>
            <person name="Zong X."/>
        </authorList>
    </citation>
    <scope>NUCLEOTIDE SEQUENCE [LARGE SCALE GENOMIC DNA]</scope>
    <source>
        <strain evidence="2 3">cv. Zhongwan 6</strain>
    </source>
</reference>
<evidence type="ECO:0000256" key="1">
    <source>
        <dbReference type="SAM" id="MobiDB-lite"/>
    </source>
</evidence>
<evidence type="ECO:0000313" key="3">
    <source>
        <dbReference type="Proteomes" id="UP001058974"/>
    </source>
</evidence>
<name>A0A9D5B7C2_PEA</name>
<evidence type="ECO:0008006" key="4">
    <source>
        <dbReference type="Google" id="ProtNLM"/>
    </source>
</evidence>